<comment type="caution">
    <text evidence="2">The sequence shown here is derived from an EMBL/GenBank/DDBJ whole genome shotgun (WGS) entry which is preliminary data.</text>
</comment>
<dbReference type="Pfam" id="PF01243">
    <property type="entry name" value="PNPOx_N"/>
    <property type="match status" value="1"/>
</dbReference>
<dbReference type="RefSeq" id="WP_345415046.1">
    <property type="nucleotide sequence ID" value="NZ_BAABGT010000027.1"/>
</dbReference>
<dbReference type="EMBL" id="BAABGT010000027">
    <property type="protein sequence ID" value="GAA4543452.1"/>
    <property type="molecule type" value="Genomic_DNA"/>
</dbReference>
<dbReference type="Proteomes" id="UP001501598">
    <property type="component" value="Unassembled WGS sequence"/>
</dbReference>
<proteinExistence type="predicted"/>
<name>A0ABP8RNE7_9PSEU</name>
<evidence type="ECO:0000313" key="2">
    <source>
        <dbReference type="EMBL" id="GAA4543452.1"/>
    </source>
</evidence>
<protein>
    <submittedName>
        <fullName evidence="2">Pyridoxamine 5'-phosphate oxidase family protein</fullName>
    </submittedName>
</protein>
<evidence type="ECO:0000259" key="1">
    <source>
        <dbReference type="Pfam" id="PF01243"/>
    </source>
</evidence>
<accession>A0ABP8RNE7</accession>
<dbReference type="SUPFAM" id="SSF50475">
    <property type="entry name" value="FMN-binding split barrel"/>
    <property type="match status" value="1"/>
</dbReference>
<organism evidence="2 3">
    <name type="scientific">Pseudonocardia xishanensis</name>
    <dbReference type="NCBI Taxonomy" id="630995"/>
    <lineage>
        <taxon>Bacteria</taxon>
        <taxon>Bacillati</taxon>
        <taxon>Actinomycetota</taxon>
        <taxon>Actinomycetes</taxon>
        <taxon>Pseudonocardiales</taxon>
        <taxon>Pseudonocardiaceae</taxon>
        <taxon>Pseudonocardia</taxon>
    </lineage>
</organism>
<dbReference type="InterPro" id="IPR012349">
    <property type="entry name" value="Split_barrel_FMN-bd"/>
</dbReference>
<evidence type="ECO:0000313" key="3">
    <source>
        <dbReference type="Proteomes" id="UP001501598"/>
    </source>
</evidence>
<dbReference type="Gene3D" id="2.30.110.10">
    <property type="entry name" value="Electron Transport, Fmn-binding Protein, Chain A"/>
    <property type="match status" value="1"/>
</dbReference>
<dbReference type="InterPro" id="IPR011576">
    <property type="entry name" value="Pyridox_Oxase_N"/>
</dbReference>
<reference evidence="3" key="1">
    <citation type="journal article" date="2019" name="Int. J. Syst. Evol. Microbiol.">
        <title>The Global Catalogue of Microorganisms (GCM) 10K type strain sequencing project: providing services to taxonomists for standard genome sequencing and annotation.</title>
        <authorList>
            <consortium name="The Broad Institute Genomics Platform"/>
            <consortium name="The Broad Institute Genome Sequencing Center for Infectious Disease"/>
            <person name="Wu L."/>
            <person name="Ma J."/>
        </authorList>
    </citation>
    <scope>NUCLEOTIDE SEQUENCE [LARGE SCALE GENOMIC DNA]</scope>
    <source>
        <strain evidence="3">JCM 17906</strain>
    </source>
</reference>
<feature type="domain" description="Pyridoxamine 5'-phosphate oxidase N-terminal" evidence="1">
    <location>
        <begin position="3"/>
        <end position="113"/>
    </location>
</feature>
<gene>
    <name evidence="2" type="ORF">GCM10023175_20250</name>
</gene>
<keyword evidence="3" id="KW-1185">Reference proteome</keyword>
<sequence length="135" mass="14549">MLTTEDRALLERPLHGYLTVAPAEGRRPVTRPVWFGLTPAGVEVFTMAGAPKLDRVRADPWASLVVAAPEGETERWVAVSGGVTVHDDGADELARRLAGEYWDLADPESAAALDAMLAADLVRLVIHPDDVRRGA</sequence>